<comment type="caution">
    <text evidence="6">The sequence shown here is derived from an EMBL/GenBank/DDBJ whole genome shotgun (WGS) entry which is preliminary data.</text>
</comment>
<evidence type="ECO:0000259" key="5">
    <source>
        <dbReference type="PROSITE" id="PS50011"/>
    </source>
</evidence>
<dbReference type="PROSITE" id="PS00108">
    <property type="entry name" value="PROTEIN_KINASE_ST"/>
    <property type="match status" value="1"/>
</dbReference>
<dbReference type="InterPro" id="IPR008271">
    <property type="entry name" value="Ser/Thr_kinase_AS"/>
</dbReference>
<dbReference type="GO" id="GO:0005524">
    <property type="term" value="F:ATP binding"/>
    <property type="evidence" value="ECO:0007669"/>
    <property type="project" value="UniProtKB-KW"/>
</dbReference>
<dbReference type="AlphaFoldDB" id="A0A814ZL55"/>
<dbReference type="InterPro" id="IPR000719">
    <property type="entry name" value="Prot_kinase_dom"/>
</dbReference>
<dbReference type="Pfam" id="PF00069">
    <property type="entry name" value="Pkinase"/>
    <property type="match status" value="1"/>
</dbReference>
<feature type="domain" description="Protein kinase" evidence="5">
    <location>
        <begin position="241"/>
        <end position="517"/>
    </location>
</feature>
<protein>
    <recommendedName>
        <fullName evidence="5">Protein kinase domain-containing protein</fullName>
    </recommendedName>
</protein>
<evidence type="ECO:0000256" key="2">
    <source>
        <dbReference type="ARBA" id="ARBA00022741"/>
    </source>
</evidence>
<evidence type="ECO:0000256" key="1">
    <source>
        <dbReference type="ARBA" id="ARBA00022679"/>
    </source>
</evidence>
<dbReference type="GO" id="GO:0004674">
    <property type="term" value="F:protein serine/threonine kinase activity"/>
    <property type="evidence" value="ECO:0007669"/>
    <property type="project" value="TreeGrafter"/>
</dbReference>
<dbReference type="PANTHER" id="PTHR44329:SF288">
    <property type="entry name" value="MITOGEN-ACTIVATED PROTEIN KINASE KINASE KINASE 20"/>
    <property type="match status" value="1"/>
</dbReference>
<sequence length="517" mass="60555">MAYTNEALHWANEFFQQYRLQIDIIGDEAQRQFLVQFRQQREQILKKILEHRKERYQQFYSSNSSLREEIIRPILSKFFDEISHRVNQQIDQSLLTKRSIRNNELIRAAYREFLNNINIVGNKRRRDYFNKQSFKEILAGIKQVNKHGSEQGIKHDLIAIEKCLTTIDEHIKRNIHDRIEENETKFKEKIHAYHKIVLDTMDHRHQAHLLARSFTAEFARIECLLVANLDLIKHHGSIPTIDFHILLGNGSFFSVHPASWSSEHNLVAKVLLGSTESFDFAYVEAHFHRTITRLHIEHMVPLRFLYHDTRNNRLCILLPRYSLSLHTYLINHMAAISMNDAVRIVLHISRAVAHMHAQNLIHHDIKAQNILLDNNNNVFLADFDTCQHEKLLSTTSYNTETDIRALTNVPESYRTLINQCIITDPKLRPTAAKIVEQLEKIADQVAKSKECLMCFKHPIFFRCLPCGHKTVCEMCLTYLQQRATSRELPRCILCLQVFTSTEEDIDNCIFIEIPTSS</sequence>
<dbReference type="SMART" id="SM00220">
    <property type="entry name" value="S_TKc"/>
    <property type="match status" value="1"/>
</dbReference>
<evidence type="ECO:0000313" key="6">
    <source>
        <dbReference type="EMBL" id="CAF1245085.1"/>
    </source>
</evidence>
<keyword evidence="3" id="KW-0418">Kinase</keyword>
<evidence type="ECO:0000256" key="3">
    <source>
        <dbReference type="ARBA" id="ARBA00022777"/>
    </source>
</evidence>
<dbReference type="Proteomes" id="UP000663889">
    <property type="component" value="Unassembled WGS sequence"/>
</dbReference>
<dbReference type="PROSITE" id="PS50011">
    <property type="entry name" value="PROTEIN_KINASE_DOM"/>
    <property type="match status" value="1"/>
</dbReference>
<evidence type="ECO:0000313" key="7">
    <source>
        <dbReference type="Proteomes" id="UP000663889"/>
    </source>
</evidence>
<dbReference type="EMBL" id="CAJNOU010001728">
    <property type="protein sequence ID" value="CAF1245085.1"/>
    <property type="molecule type" value="Genomic_DNA"/>
</dbReference>
<dbReference type="Gene3D" id="3.30.40.10">
    <property type="entry name" value="Zinc/RING finger domain, C3HC4 (zinc finger)"/>
    <property type="match status" value="1"/>
</dbReference>
<dbReference type="SUPFAM" id="SSF56112">
    <property type="entry name" value="Protein kinase-like (PK-like)"/>
    <property type="match status" value="1"/>
</dbReference>
<dbReference type="InterPro" id="IPR013083">
    <property type="entry name" value="Znf_RING/FYVE/PHD"/>
</dbReference>
<evidence type="ECO:0000256" key="4">
    <source>
        <dbReference type="ARBA" id="ARBA00022840"/>
    </source>
</evidence>
<dbReference type="CDD" id="cd00180">
    <property type="entry name" value="PKc"/>
    <property type="match status" value="1"/>
</dbReference>
<dbReference type="PANTHER" id="PTHR44329">
    <property type="entry name" value="SERINE/THREONINE-PROTEIN KINASE TNNI3K-RELATED"/>
    <property type="match status" value="1"/>
</dbReference>
<dbReference type="InterPro" id="IPR051681">
    <property type="entry name" value="Ser/Thr_Kinases-Pseudokinases"/>
</dbReference>
<reference evidence="6" key="1">
    <citation type="submission" date="2021-02" db="EMBL/GenBank/DDBJ databases">
        <authorList>
            <person name="Nowell W R."/>
        </authorList>
    </citation>
    <scope>NUCLEOTIDE SEQUENCE</scope>
</reference>
<keyword evidence="4" id="KW-0067">ATP-binding</keyword>
<proteinExistence type="predicted"/>
<keyword evidence="2" id="KW-0547">Nucleotide-binding</keyword>
<keyword evidence="1" id="KW-0808">Transferase</keyword>
<accession>A0A814ZL55</accession>
<dbReference type="Gene3D" id="1.10.510.10">
    <property type="entry name" value="Transferase(Phosphotransferase) domain 1"/>
    <property type="match status" value="1"/>
</dbReference>
<gene>
    <name evidence="6" type="ORF">SEV965_LOCUS23431</name>
</gene>
<name>A0A814ZL55_9BILA</name>
<organism evidence="6 7">
    <name type="scientific">Rotaria sordida</name>
    <dbReference type="NCBI Taxonomy" id="392033"/>
    <lineage>
        <taxon>Eukaryota</taxon>
        <taxon>Metazoa</taxon>
        <taxon>Spiralia</taxon>
        <taxon>Gnathifera</taxon>
        <taxon>Rotifera</taxon>
        <taxon>Eurotatoria</taxon>
        <taxon>Bdelloidea</taxon>
        <taxon>Philodinida</taxon>
        <taxon>Philodinidae</taxon>
        <taxon>Rotaria</taxon>
    </lineage>
</organism>
<dbReference type="InterPro" id="IPR011009">
    <property type="entry name" value="Kinase-like_dom_sf"/>
</dbReference>